<dbReference type="GO" id="GO:0090563">
    <property type="term" value="F:protein-phosphocysteine-sugar phosphotransferase activity"/>
    <property type="evidence" value="ECO:0007669"/>
    <property type="project" value="TreeGrafter"/>
</dbReference>
<keyword evidence="4" id="KW-0808">Transferase</keyword>
<evidence type="ECO:0000256" key="5">
    <source>
        <dbReference type="ARBA" id="ARBA00022683"/>
    </source>
</evidence>
<keyword evidence="2" id="KW-0597">Phosphoprotein</keyword>
<dbReference type="Proteomes" id="UP001276902">
    <property type="component" value="Unassembled WGS sequence"/>
</dbReference>
<dbReference type="AlphaFoldDB" id="A0A2V2EZ15"/>
<dbReference type="STRING" id="1034346.GCA_000313565_01995"/>
<dbReference type="EMBL" id="JALDAW010000002">
    <property type="protein sequence ID" value="MDY5166691.1"/>
    <property type="molecule type" value="Genomic_DNA"/>
</dbReference>
<dbReference type="InterPro" id="IPR050864">
    <property type="entry name" value="Bacterial_PTS_Sugar_Transport"/>
</dbReference>
<dbReference type="SUPFAM" id="SSF52794">
    <property type="entry name" value="PTS system IIB component-like"/>
    <property type="match status" value="1"/>
</dbReference>
<reference evidence="8" key="2">
    <citation type="submission" date="2022-03" db="EMBL/GenBank/DDBJ databases">
        <title>First case of bacteraemia caused by Dielma fastidiosa in a patient hospitalised with diverticulitis.</title>
        <authorList>
            <person name="Forman-Ankjaer B."/>
            <person name="Hvid-Jensen F."/>
            <person name="Kobel C.M."/>
            <person name="Greve T."/>
        </authorList>
    </citation>
    <scope>NUCLEOTIDE SEQUENCE</scope>
    <source>
        <strain evidence="8">AUH_DF_2021</strain>
    </source>
</reference>
<feature type="domain" description="PTS EIIB type-2" evidence="7">
    <location>
        <begin position="1"/>
        <end position="99"/>
    </location>
</feature>
<dbReference type="GO" id="GO:0009401">
    <property type="term" value="P:phosphoenolpyruvate-dependent sugar phosphotransferase system"/>
    <property type="evidence" value="ECO:0007669"/>
    <property type="project" value="UniProtKB-KW"/>
</dbReference>
<dbReference type="GO" id="GO:0016301">
    <property type="term" value="F:kinase activity"/>
    <property type="evidence" value="ECO:0007669"/>
    <property type="project" value="UniProtKB-KW"/>
</dbReference>
<dbReference type="PANTHER" id="PTHR30505">
    <property type="entry name" value="FRUCTOSE-LIKE PERMEASE"/>
    <property type="match status" value="1"/>
</dbReference>
<name>A0A2V2EZ15_9FIRM</name>
<organism evidence="9 10">
    <name type="scientific">Dielma fastidiosa</name>
    <dbReference type="NCBI Taxonomy" id="1034346"/>
    <lineage>
        <taxon>Bacteria</taxon>
        <taxon>Bacillati</taxon>
        <taxon>Bacillota</taxon>
        <taxon>Erysipelotrichia</taxon>
        <taxon>Erysipelotrichales</taxon>
        <taxon>Erysipelotrichaceae</taxon>
        <taxon>Dielma</taxon>
    </lineage>
</organism>
<dbReference type="GO" id="GO:0005886">
    <property type="term" value="C:plasma membrane"/>
    <property type="evidence" value="ECO:0007669"/>
    <property type="project" value="TreeGrafter"/>
</dbReference>
<evidence type="ECO:0000256" key="1">
    <source>
        <dbReference type="ARBA" id="ARBA00022448"/>
    </source>
</evidence>
<accession>A0A2V2EZ15</accession>
<evidence type="ECO:0000256" key="2">
    <source>
        <dbReference type="ARBA" id="ARBA00022553"/>
    </source>
</evidence>
<dbReference type="GeneID" id="94441529"/>
<sequence>MFVVGITACPTGIAHTYMAQESLEAECRRRGYEYHIETQGSIGIENELSEEDIDRADMIILAVSIQIEEEERFEGKNVYYGNVDEAISYPERILDKALEHYGLK</sequence>
<dbReference type="InterPro" id="IPR013011">
    <property type="entry name" value="PTS_EIIB_2"/>
</dbReference>
<evidence type="ECO:0000313" key="9">
    <source>
        <dbReference type="EMBL" id="PXX80587.1"/>
    </source>
</evidence>
<dbReference type="GO" id="GO:0022877">
    <property type="term" value="F:protein-N(PI)-phosphohistidine-fructose phosphotransferase system transporter activity"/>
    <property type="evidence" value="ECO:0007669"/>
    <property type="project" value="InterPro"/>
</dbReference>
<keyword evidence="5" id="KW-0598">Phosphotransferase system</keyword>
<dbReference type="OrthoDB" id="9782569at2"/>
<dbReference type="Pfam" id="PF02302">
    <property type="entry name" value="PTS_IIB"/>
    <property type="match status" value="1"/>
</dbReference>
<evidence type="ECO:0000256" key="4">
    <source>
        <dbReference type="ARBA" id="ARBA00022679"/>
    </source>
</evidence>
<keyword evidence="10" id="KW-1185">Reference proteome</keyword>
<dbReference type="EMBL" id="QJKH01000003">
    <property type="protein sequence ID" value="PXX80587.1"/>
    <property type="molecule type" value="Genomic_DNA"/>
</dbReference>
<protein>
    <submittedName>
        <fullName evidence="8">PTS fructose transporter subunit IIB</fullName>
    </submittedName>
    <submittedName>
        <fullName evidence="9">PTS system fructose-specific IIB component</fullName>
    </submittedName>
</protein>
<dbReference type="InterPro" id="IPR036095">
    <property type="entry name" value="PTS_EIIB-like_sf"/>
</dbReference>
<dbReference type="PANTHER" id="PTHR30505:SF0">
    <property type="entry name" value="FRUCTOSE-LIKE PTS SYSTEM EIIBC COMPONENT-RELATED"/>
    <property type="match status" value="1"/>
</dbReference>
<evidence type="ECO:0000313" key="10">
    <source>
        <dbReference type="Proteomes" id="UP000247612"/>
    </source>
</evidence>
<dbReference type="Proteomes" id="UP000247612">
    <property type="component" value="Unassembled WGS sequence"/>
</dbReference>
<keyword evidence="6" id="KW-0418">Kinase</keyword>
<dbReference type="Gene3D" id="3.40.50.2300">
    <property type="match status" value="1"/>
</dbReference>
<keyword evidence="3" id="KW-0762">Sugar transport</keyword>
<comment type="caution">
    <text evidence="9">The sequence shown here is derived from an EMBL/GenBank/DDBJ whole genome shotgun (WGS) entry which is preliminary data.</text>
</comment>
<evidence type="ECO:0000259" key="7">
    <source>
        <dbReference type="PROSITE" id="PS51099"/>
    </source>
</evidence>
<dbReference type="InterPro" id="IPR003501">
    <property type="entry name" value="PTS_EIIB_2/3"/>
</dbReference>
<dbReference type="FunFam" id="3.40.50.2300:FF:000014">
    <property type="entry name" value="PTS system fructose-like transporter subunit IIB"/>
    <property type="match status" value="1"/>
</dbReference>
<keyword evidence="1" id="KW-0813">Transport</keyword>
<dbReference type="CDD" id="cd05569">
    <property type="entry name" value="PTS_IIB_fructose"/>
    <property type="match status" value="1"/>
</dbReference>
<reference evidence="9 10" key="1">
    <citation type="submission" date="2018-05" db="EMBL/GenBank/DDBJ databases">
        <title>Genomic Encyclopedia of Type Strains, Phase IV (KMG-IV): sequencing the most valuable type-strain genomes for metagenomic binning, comparative biology and taxonomic classification.</title>
        <authorList>
            <person name="Goeker M."/>
        </authorList>
    </citation>
    <scope>NUCLEOTIDE SEQUENCE [LARGE SCALE GENOMIC DNA]</scope>
    <source>
        <strain evidence="9 10">JC118</strain>
    </source>
</reference>
<dbReference type="RefSeq" id="WP_022938300.1">
    <property type="nucleotide sequence ID" value="NZ_BAABZA010000008.1"/>
</dbReference>
<dbReference type="InterPro" id="IPR003353">
    <property type="entry name" value="PTS_IIB_fruc"/>
</dbReference>
<evidence type="ECO:0000256" key="3">
    <source>
        <dbReference type="ARBA" id="ARBA00022597"/>
    </source>
</evidence>
<dbReference type="NCBIfam" id="TIGR00829">
    <property type="entry name" value="FRU"/>
    <property type="match status" value="1"/>
</dbReference>
<gene>
    <name evidence="9" type="ORF">DES51_103183</name>
    <name evidence="8" type="ORF">MQE39_00945</name>
</gene>
<proteinExistence type="predicted"/>
<evidence type="ECO:0000313" key="8">
    <source>
        <dbReference type="EMBL" id="MDY5166691.1"/>
    </source>
</evidence>
<evidence type="ECO:0000256" key="6">
    <source>
        <dbReference type="ARBA" id="ARBA00022777"/>
    </source>
</evidence>
<dbReference type="PROSITE" id="PS51099">
    <property type="entry name" value="PTS_EIIB_TYPE_2"/>
    <property type="match status" value="1"/>
</dbReference>